<comment type="subcellular location">
    <subcellularLocation>
        <location evidence="1 14">Cytoplasm</location>
    </subcellularLocation>
</comment>
<dbReference type="GO" id="GO:0003700">
    <property type="term" value="F:DNA-binding transcription factor activity"/>
    <property type="evidence" value="ECO:0007669"/>
    <property type="project" value="UniProtKB-UniRule"/>
</dbReference>
<evidence type="ECO:0000313" key="17">
    <source>
        <dbReference type="Proteomes" id="UP000029558"/>
    </source>
</evidence>
<reference evidence="15" key="2">
    <citation type="submission" date="2015-08" db="EMBL/GenBank/DDBJ databases">
        <title>Complete genome sequence of Piscirickettsia salmonis strain PM32597B1.</title>
        <authorList>
            <person name="Bohle H."/>
            <person name="Henriquez P."/>
            <person name="Navas E."/>
            <person name="Grothusen H."/>
            <person name="Bustamante F."/>
            <person name="Bustos P."/>
            <person name="Bustos P."/>
            <person name="Mancilla M."/>
        </authorList>
    </citation>
    <scope>NUCLEOTIDE SEQUENCE</scope>
    <source>
        <strain evidence="15">PM32597B1</strain>
    </source>
</reference>
<evidence type="ECO:0000256" key="13">
    <source>
        <dbReference type="PIRSR" id="PIRSR602481-2"/>
    </source>
</evidence>
<dbReference type="InterPro" id="IPR036388">
    <property type="entry name" value="WH-like_DNA-bd_sf"/>
</dbReference>
<dbReference type="GO" id="GO:1900705">
    <property type="term" value="P:negative regulation of siderophore biosynthetic process"/>
    <property type="evidence" value="ECO:0007669"/>
    <property type="project" value="TreeGrafter"/>
</dbReference>
<accession>A0A095BHG5</accession>
<dbReference type="GO" id="GO:0045892">
    <property type="term" value="P:negative regulation of DNA-templated transcription"/>
    <property type="evidence" value="ECO:0007669"/>
    <property type="project" value="TreeGrafter"/>
</dbReference>
<dbReference type="SUPFAM" id="SSF46785">
    <property type="entry name" value="Winged helix' DNA-binding domain"/>
    <property type="match status" value="1"/>
</dbReference>
<dbReference type="AlphaFoldDB" id="A0A095BHG5"/>
<comment type="cofactor">
    <cofactor evidence="13">
        <name>Mn(2+)</name>
        <dbReference type="ChEBI" id="CHEBI:29035"/>
    </cofactor>
    <cofactor evidence="13">
        <name>Fe(2+)</name>
        <dbReference type="ChEBI" id="CHEBI:29033"/>
    </cofactor>
    <text evidence="13">Binds 1 Mn(2+) or Fe(2+) ion per subunit.</text>
</comment>
<organism evidence="15 17">
    <name type="scientific">Piscirickettsia salmonis</name>
    <dbReference type="NCBI Taxonomy" id="1238"/>
    <lineage>
        <taxon>Bacteria</taxon>
        <taxon>Pseudomonadati</taxon>
        <taxon>Pseudomonadota</taxon>
        <taxon>Gammaproteobacteria</taxon>
        <taxon>Thiotrichales</taxon>
        <taxon>Piscirickettsiaceae</taxon>
        <taxon>Piscirickettsia</taxon>
    </lineage>
</organism>
<evidence type="ECO:0000313" key="16">
    <source>
        <dbReference type="EMBL" id="QGO07284.1"/>
    </source>
</evidence>
<evidence type="ECO:0000313" key="15">
    <source>
        <dbReference type="EMBL" id="ALB24051.1"/>
    </source>
</evidence>
<evidence type="ECO:0000256" key="5">
    <source>
        <dbReference type="ARBA" id="ARBA00022490"/>
    </source>
</evidence>
<keyword evidence="18" id="KW-1185">Reference proteome</keyword>
<evidence type="ECO:0000313" key="18">
    <source>
        <dbReference type="Proteomes" id="UP000422232"/>
    </source>
</evidence>
<dbReference type="PANTHER" id="PTHR33202:SF2">
    <property type="entry name" value="FERRIC UPTAKE REGULATION PROTEIN"/>
    <property type="match status" value="1"/>
</dbReference>
<dbReference type="Gene3D" id="3.30.1490.190">
    <property type="match status" value="1"/>
</dbReference>
<dbReference type="InterPro" id="IPR002481">
    <property type="entry name" value="FUR"/>
</dbReference>
<evidence type="ECO:0000256" key="1">
    <source>
        <dbReference type="ARBA" id="ARBA00004496"/>
    </source>
</evidence>
<feature type="binding site" evidence="12">
    <location>
        <position position="91"/>
    </location>
    <ligand>
        <name>Zn(2+)</name>
        <dbReference type="ChEBI" id="CHEBI:29105"/>
    </ligand>
</feature>
<name>A0A095BHG5_PISSA</name>
<reference evidence="16 18" key="3">
    <citation type="submission" date="2019-04" db="EMBL/GenBank/DDBJ databases">
        <title>Complete genome sequencing of Piscirickettsia salmonis strain Psal-009.</title>
        <authorList>
            <person name="Schober I."/>
            <person name="Bunk B."/>
            <person name="Sproer C."/>
            <person name="Carril G.P."/>
            <person name="Riedel T."/>
            <person name="Flores-Herrera P.A."/>
            <person name="Nourdin-Galindo G."/>
            <person name="Marshall S.H."/>
            <person name="Overmann J."/>
        </authorList>
    </citation>
    <scope>NUCLEOTIDE SEQUENCE [LARGE SCALE GENOMIC DNA]</scope>
    <source>
        <strain evidence="16 18">Psal-009</strain>
    </source>
</reference>
<protein>
    <recommendedName>
        <fullName evidence="4 14">Ferric uptake regulation protein</fullName>
    </recommendedName>
</protein>
<feature type="binding site" evidence="13">
    <location>
        <position position="85"/>
    </location>
    <ligand>
        <name>Fe cation</name>
        <dbReference type="ChEBI" id="CHEBI:24875"/>
    </ligand>
</feature>
<dbReference type="OrthoDB" id="8659436at2"/>
<dbReference type="GeneID" id="66742153"/>
<keyword evidence="8 12" id="KW-0862">Zinc</keyword>
<evidence type="ECO:0000256" key="6">
    <source>
        <dbReference type="ARBA" id="ARBA00022491"/>
    </source>
</evidence>
<dbReference type="STRING" id="1238.AWJ11_14385"/>
<dbReference type="GO" id="GO:0005829">
    <property type="term" value="C:cytosol"/>
    <property type="evidence" value="ECO:0007669"/>
    <property type="project" value="TreeGrafter"/>
</dbReference>
<dbReference type="CDD" id="cd07153">
    <property type="entry name" value="Fur_like"/>
    <property type="match status" value="1"/>
</dbReference>
<reference evidence="15 17" key="1">
    <citation type="journal article" date="2014" name="Genome Announc.">
        <title>Comparative Genome Analysis of Two Isolates of the Fish Pathogen Piscirickettsia salmonis from Different Hosts Reveals Major Differences in Virulence-Associated Secretion Systems.</title>
        <authorList>
            <person name="Bohle H."/>
            <person name="Henriquez P."/>
            <person name="Grothusen H."/>
            <person name="Navas E."/>
            <person name="Sandoval A."/>
            <person name="Bustamante F."/>
            <person name="Bustos P."/>
            <person name="Mancilla M."/>
        </authorList>
    </citation>
    <scope>NUCLEOTIDE SEQUENCE [LARGE SCALE GENOMIC DNA]</scope>
    <source>
        <strain evidence="17">B1-32597</strain>
        <strain evidence="15">PM32597B1</strain>
    </source>
</reference>
<feature type="binding site" evidence="13">
    <location>
        <position position="87"/>
    </location>
    <ligand>
        <name>Fe cation</name>
        <dbReference type="ChEBI" id="CHEBI:24875"/>
    </ligand>
</feature>
<dbReference type="NCBIfam" id="NF006999">
    <property type="entry name" value="PRK09462.1"/>
    <property type="match status" value="1"/>
</dbReference>
<feature type="binding site" evidence="12">
    <location>
        <position position="94"/>
    </location>
    <ligand>
        <name>Zn(2+)</name>
        <dbReference type="ChEBI" id="CHEBI:29105"/>
    </ligand>
</feature>
<dbReference type="EMBL" id="CP038908">
    <property type="protein sequence ID" value="QGO07284.1"/>
    <property type="molecule type" value="Genomic_DNA"/>
</dbReference>
<dbReference type="GO" id="GO:0016787">
    <property type="term" value="F:hydrolase activity"/>
    <property type="evidence" value="ECO:0007669"/>
    <property type="project" value="UniProtKB-KW"/>
</dbReference>
<comment type="cofactor">
    <cofactor evidence="12">
        <name>Zn(2+)</name>
        <dbReference type="ChEBI" id="CHEBI:29105"/>
    </cofactor>
    <text evidence="12">Binds 1 zinc ion per subunit.</text>
</comment>
<keyword evidence="11 14" id="KW-0804">Transcription</keyword>
<evidence type="ECO:0000256" key="11">
    <source>
        <dbReference type="ARBA" id="ARBA00023163"/>
    </source>
</evidence>
<keyword evidence="15" id="KW-0378">Hydrolase</keyword>
<dbReference type="InterPro" id="IPR043135">
    <property type="entry name" value="Fur_C"/>
</dbReference>
<feature type="binding site" evidence="12">
    <location>
        <position position="131"/>
    </location>
    <ligand>
        <name>Zn(2+)</name>
        <dbReference type="ChEBI" id="CHEBI:29105"/>
    </ligand>
</feature>
<evidence type="ECO:0000256" key="14">
    <source>
        <dbReference type="RuleBase" id="RU364037"/>
    </source>
</evidence>
<keyword evidence="10 14" id="KW-0238">DNA-binding</keyword>
<keyword evidence="9 14" id="KW-0805">Transcription regulation</keyword>
<evidence type="ECO:0000256" key="7">
    <source>
        <dbReference type="ARBA" id="ARBA00022723"/>
    </source>
</evidence>
<evidence type="ECO:0000256" key="2">
    <source>
        <dbReference type="ARBA" id="ARBA00007957"/>
    </source>
</evidence>
<dbReference type="Proteomes" id="UP000422232">
    <property type="component" value="Chromosome"/>
</dbReference>
<keyword evidence="13 14" id="KW-0408">Iron</keyword>
<evidence type="ECO:0000256" key="8">
    <source>
        <dbReference type="ARBA" id="ARBA00022833"/>
    </source>
</evidence>
<comment type="subunit">
    <text evidence="3 14">Homodimer.</text>
</comment>
<keyword evidence="6 14" id="KW-0678">Repressor</keyword>
<dbReference type="RefSeq" id="WP_016209255.1">
    <property type="nucleotide sequence ID" value="NZ_CP012413.1"/>
</dbReference>
<gene>
    <name evidence="14 16" type="primary">fur</name>
    <name evidence="15" type="ORF">KU39_2876</name>
    <name evidence="16" type="ORF">Psal009_03227</name>
</gene>
<dbReference type="InterPro" id="IPR036390">
    <property type="entry name" value="WH_DNA-bd_sf"/>
</dbReference>
<keyword evidence="5 14" id="KW-0963">Cytoplasm</keyword>
<dbReference type="Gene3D" id="1.10.10.10">
    <property type="entry name" value="Winged helix-like DNA-binding domain superfamily/Winged helix DNA-binding domain"/>
    <property type="match status" value="1"/>
</dbReference>
<dbReference type="PANTHER" id="PTHR33202">
    <property type="entry name" value="ZINC UPTAKE REGULATION PROTEIN"/>
    <property type="match status" value="1"/>
</dbReference>
<feature type="binding site" evidence="13">
    <location>
        <position position="106"/>
    </location>
    <ligand>
        <name>Fe cation</name>
        <dbReference type="ChEBI" id="CHEBI:24875"/>
    </ligand>
</feature>
<sequence>MSQQDLKKVGLRVTLPRLKILQILENSQQRHVSAEDVYRMLLSAGDDVGLATVYRVLTQFEEVGLINRHNFEGDHSVFELNRGEHHDHMVCTRCGVVKEFHDEVIEQKQQEAAEKLGFNMTDHVMIIYGTCQDKKQCKKNQSKKVKL</sequence>
<evidence type="ECO:0000256" key="3">
    <source>
        <dbReference type="ARBA" id="ARBA00011738"/>
    </source>
</evidence>
<dbReference type="GO" id="GO:0000976">
    <property type="term" value="F:transcription cis-regulatory region binding"/>
    <property type="evidence" value="ECO:0007669"/>
    <property type="project" value="TreeGrafter"/>
</dbReference>
<keyword evidence="7 12" id="KW-0479">Metal-binding</keyword>
<dbReference type="FunFam" id="1.10.10.10:FF:000007">
    <property type="entry name" value="Ferric uptake regulation protein"/>
    <property type="match status" value="1"/>
</dbReference>
<feature type="binding site" evidence="13">
    <location>
        <position position="123"/>
    </location>
    <ligand>
        <name>Fe cation</name>
        <dbReference type="ChEBI" id="CHEBI:24875"/>
    </ligand>
</feature>
<evidence type="ECO:0000256" key="9">
    <source>
        <dbReference type="ARBA" id="ARBA00023015"/>
    </source>
</evidence>
<proteinExistence type="inferred from homology"/>
<dbReference type="Pfam" id="PF01475">
    <property type="entry name" value="FUR"/>
    <property type="match status" value="1"/>
</dbReference>
<evidence type="ECO:0000256" key="12">
    <source>
        <dbReference type="PIRSR" id="PIRSR602481-1"/>
    </source>
</evidence>
<feature type="binding site" evidence="12">
    <location>
        <position position="137"/>
    </location>
    <ligand>
        <name>Zn(2+)</name>
        <dbReference type="ChEBI" id="CHEBI:29105"/>
    </ligand>
</feature>
<evidence type="ECO:0000256" key="4">
    <source>
        <dbReference type="ARBA" id="ARBA00020910"/>
    </source>
</evidence>
<dbReference type="EMBL" id="CP012508">
    <property type="protein sequence ID" value="ALB24051.1"/>
    <property type="molecule type" value="Genomic_DNA"/>
</dbReference>
<dbReference type="Proteomes" id="UP000029558">
    <property type="component" value="Chromosome"/>
</dbReference>
<dbReference type="GO" id="GO:0008270">
    <property type="term" value="F:zinc ion binding"/>
    <property type="evidence" value="ECO:0007669"/>
    <property type="project" value="TreeGrafter"/>
</dbReference>
<evidence type="ECO:0000256" key="10">
    <source>
        <dbReference type="ARBA" id="ARBA00023125"/>
    </source>
</evidence>
<comment type="similarity">
    <text evidence="2 14">Belongs to the Fur family.</text>
</comment>